<gene>
    <name evidence="8" type="ORF">GO608_08930</name>
</gene>
<dbReference type="Pfam" id="PF03963">
    <property type="entry name" value="FlgD"/>
    <property type="match status" value="1"/>
</dbReference>
<comment type="similarity">
    <text evidence="1 5">Belongs to the FlgD family.</text>
</comment>
<evidence type="ECO:0000313" key="9">
    <source>
        <dbReference type="Proteomes" id="UP000601990"/>
    </source>
</evidence>
<dbReference type="InterPro" id="IPR025963">
    <property type="entry name" value="FLgD_Tudor"/>
</dbReference>
<dbReference type="Gene3D" id="2.60.40.4070">
    <property type="match status" value="1"/>
</dbReference>
<keyword evidence="8" id="KW-0969">Cilium</keyword>
<keyword evidence="8" id="KW-0282">Flagellum</keyword>
<dbReference type="InterPro" id="IPR025965">
    <property type="entry name" value="FlgD/Vpr_Ig-like"/>
</dbReference>
<dbReference type="Pfam" id="PF13860">
    <property type="entry name" value="FlgD_ig"/>
    <property type="match status" value="1"/>
</dbReference>
<accession>A0ABX1N2F7</accession>
<name>A0ABX1N2F7_9RHOO</name>
<dbReference type="EMBL" id="WTVH01000014">
    <property type="protein sequence ID" value="NMF93448.1"/>
    <property type="molecule type" value="Genomic_DNA"/>
</dbReference>
<evidence type="ECO:0000256" key="4">
    <source>
        <dbReference type="ARBA" id="ARBA00024746"/>
    </source>
</evidence>
<dbReference type="Pfam" id="PF13861">
    <property type="entry name" value="FLgD_tudor"/>
    <property type="match status" value="1"/>
</dbReference>
<evidence type="ECO:0000259" key="7">
    <source>
        <dbReference type="Pfam" id="PF13861"/>
    </source>
</evidence>
<evidence type="ECO:0000256" key="2">
    <source>
        <dbReference type="ARBA" id="ARBA00016013"/>
    </source>
</evidence>
<keyword evidence="9" id="KW-1185">Reference proteome</keyword>
<evidence type="ECO:0000256" key="5">
    <source>
        <dbReference type="RuleBase" id="RU362076"/>
    </source>
</evidence>
<keyword evidence="8" id="KW-0966">Cell projection</keyword>
<evidence type="ECO:0000256" key="1">
    <source>
        <dbReference type="ARBA" id="ARBA00010577"/>
    </source>
</evidence>
<comment type="caution">
    <text evidence="8">The sequence shown here is derived from an EMBL/GenBank/DDBJ whole genome shotgun (WGS) entry which is preliminary data.</text>
</comment>
<feature type="domain" description="FlgD Tudor-like" evidence="7">
    <location>
        <begin position="89"/>
        <end position="222"/>
    </location>
</feature>
<evidence type="ECO:0000313" key="8">
    <source>
        <dbReference type="EMBL" id="NMF93448.1"/>
    </source>
</evidence>
<evidence type="ECO:0000256" key="3">
    <source>
        <dbReference type="ARBA" id="ARBA00022795"/>
    </source>
</evidence>
<evidence type="ECO:0000259" key="6">
    <source>
        <dbReference type="Pfam" id="PF13860"/>
    </source>
</evidence>
<comment type="function">
    <text evidence="4 5">Required for flagellar hook formation. May act as a scaffolding protein.</text>
</comment>
<dbReference type="InterPro" id="IPR005648">
    <property type="entry name" value="FlgD"/>
</dbReference>
<dbReference type="Proteomes" id="UP000601990">
    <property type="component" value="Unassembled WGS sequence"/>
</dbReference>
<organism evidence="8 9">
    <name type="scientific">Aromatoleum buckelii</name>
    <dbReference type="NCBI Taxonomy" id="200254"/>
    <lineage>
        <taxon>Bacteria</taxon>
        <taxon>Pseudomonadati</taxon>
        <taxon>Pseudomonadota</taxon>
        <taxon>Betaproteobacteria</taxon>
        <taxon>Rhodocyclales</taxon>
        <taxon>Rhodocyclaceae</taxon>
        <taxon>Aromatoleum</taxon>
    </lineage>
</organism>
<dbReference type="Gene3D" id="2.30.30.910">
    <property type="match status" value="1"/>
</dbReference>
<feature type="domain" description="FlgD/Vpr Ig-like" evidence="6">
    <location>
        <begin position="113"/>
        <end position="182"/>
    </location>
</feature>
<keyword evidence="3 5" id="KW-1005">Bacterial flagellum biogenesis</keyword>
<proteinExistence type="inferred from homology"/>
<dbReference type="RefSeq" id="WP_169198723.1">
    <property type="nucleotide sequence ID" value="NZ_WTVH02000009.1"/>
</dbReference>
<sequence length="225" mass="23292">MTTVNSGTSSAADAVMSNLARNSAAPEKSEELSQTRFLKLLTTQLKNQDPMNPLDNAQVTSQLAQISTVDGIERLNTMLGQIMEGQQSSEAMQAASLVGRGVLVPGKGLLLTEAGAVGGFSLDAPADKVTMSIKDANGLEVANVDLGAFDAGTHNFQWDGAAADGTRAANGKYTVSLAAMAGDTTAAAESLEFGAVSSVVRGPKSTDLQIGDLGIFRMSEIRQIL</sequence>
<reference evidence="8" key="1">
    <citation type="submission" date="2019-12" db="EMBL/GenBank/DDBJ databases">
        <title>Comparative genomics gives insights into the taxonomy of the Azoarcus-Aromatoleum group and reveals separate origins of nif in the plant-associated Azoarcus and non-plant-associated Aromatoleum sub-groups.</title>
        <authorList>
            <person name="Lafos M."/>
            <person name="Maluk M."/>
            <person name="Batista M."/>
            <person name="Junghare M."/>
            <person name="Carmona M."/>
            <person name="Faoro H."/>
            <person name="Cruz L.M."/>
            <person name="Battistoni F."/>
            <person name="De Souza E."/>
            <person name="Pedrosa F."/>
            <person name="Chen W.-M."/>
            <person name="Poole P.S."/>
            <person name="Dixon R.A."/>
            <person name="James E.K."/>
        </authorList>
    </citation>
    <scope>NUCLEOTIDE SEQUENCE</scope>
    <source>
        <strain evidence="8">U120</strain>
    </source>
</reference>
<protein>
    <recommendedName>
        <fullName evidence="2 5">Basal-body rod modification protein FlgD</fullName>
    </recommendedName>
</protein>